<proteinExistence type="predicted"/>
<feature type="domain" description="DUF6924" evidence="1">
    <location>
        <begin position="12"/>
        <end position="138"/>
    </location>
</feature>
<dbReference type="PATRIC" id="fig|1348663.4.peg.2066"/>
<evidence type="ECO:0000313" key="3">
    <source>
        <dbReference type="Proteomes" id="UP000027178"/>
    </source>
</evidence>
<dbReference type="eggNOG" id="ENOG50334FF">
    <property type="taxonomic scope" value="Bacteria"/>
</dbReference>
<sequence>MTRRLPPARGAALLVRTDFTDSAAWHRLRRTVATPSAEGFTPVVAEVDDPAFAGLGVAALTARLPPDHGAPLLVLADRRALADPELPLLAADLRDPAAPALRVAAAALWSVENNLSLANLDYADFLRAAGADGVFRGF</sequence>
<dbReference type="EMBL" id="JNBY01000073">
    <property type="protein sequence ID" value="KDN86321.1"/>
    <property type="molecule type" value="Genomic_DNA"/>
</dbReference>
<dbReference type="RefSeq" id="WP_051652935.1">
    <property type="nucleotide sequence ID" value="NZ_KK853997.1"/>
</dbReference>
<dbReference type="Proteomes" id="UP000027178">
    <property type="component" value="Unassembled WGS sequence"/>
</dbReference>
<dbReference type="AlphaFoldDB" id="A0A066Z7L3"/>
<protein>
    <recommendedName>
        <fullName evidence="1">DUF6924 domain-containing protein</fullName>
    </recommendedName>
</protein>
<reference evidence="2 3" key="1">
    <citation type="submission" date="2014-05" db="EMBL/GenBank/DDBJ databases">
        <title>Draft Genome Sequence of Kitasatospora cheerisanensis KCTC 2395.</title>
        <authorList>
            <person name="Nam D.H."/>
        </authorList>
    </citation>
    <scope>NUCLEOTIDE SEQUENCE [LARGE SCALE GENOMIC DNA]</scope>
    <source>
        <strain evidence="2 3">KCTC 2395</strain>
    </source>
</reference>
<dbReference type="Pfam" id="PF21962">
    <property type="entry name" value="DUF6924"/>
    <property type="match status" value="1"/>
</dbReference>
<name>A0A066Z7L3_9ACTN</name>
<evidence type="ECO:0000259" key="1">
    <source>
        <dbReference type="Pfam" id="PF21962"/>
    </source>
</evidence>
<dbReference type="HOGENOM" id="CLU_118462_0_0_11"/>
<gene>
    <name evidence="2" type="ORF">KCH_21380</name>
</gene>
<evidence type="ECO:0000313" key="2">
    <source>
        <dbReference type="EMBL" id="KDN86321.1"/>
    </source>
</evidence>
<keyword evidence="3" id="KW-1185">Reference proteome</keyword>
<dbReference type="InterPro" id="IPR053832">
    <property type="entry name" value="DUF6924"/>
</dbReference>
<comment type="caution">
    <text evidence="2">The sequence shown here is derived from an EMBL/GenBank/DDBJ whole genome shotgun (WGS) entry which is preliminary data.</text>
</comment>
<dbReference type="OrthoDB" id="7854965at2"/>
<organism evidence="2 3">
    <name type="scientific">Kitasatospora cheerisanensis KCTC 2395</name>
    <dbReference type="NCBI Taxonomy" id="1348663"/>
    <lineage>
        <taxon>Bacteria</taxon>
        <taxon>Bacillati</taxon>
        <taxon>Actinomycetota</taxon>
        <taxon>Actinomycetes</taxon>
        <taxon>Kitasatosporales</taxon>
        <taxon>Streptomycetaceae</taxon>
        <taxon>Kitasatospora</taxon>
    </lineage>
</organism>
<accession>A0A066Z7L3</accession>